<feature type="compositionally biased region" description="Low complexity" evidence="2">
    <location>
        <begin position="91"/>
        <end position="103"/>
    </location>
</feature>
<dbReference type="AlphaFoldDB" id="A0AAV9J6H8"/>
<dbReference type="Proteomes" id="UP001324427">
    <property type="component" value="Unassembled WGS sequence"/>
</dbReference>
<dbReference type="GO" id="GO:0016787">
    <property type="term" value="F:hydrolase activity"/>
    <property type="evidence" value="ECO:0007669"/>
    <property type="project" value="UniProtKB-KW"/>
</dbReference>
<feature type="domain" description="UFSP1/2/DUB catalytic" evidence="3">
    <location>
        <begin position="242"/>
        <end position="462"/>
    </location>
</feature>
<keyword evidence="1" id="KW-0378">Hydrolase</keyword>
<accession>A0AAV9J6H8</accession>
<evidence type="ECO:0000256" key="1">
    <source>
        <dbReference type="ARBA" id="ARBA00022801"/>
    </source>
</evidence>
<evidence type="ECO:0000313" key="4">
    <source>
        <dbReference type="EMBL" id="KAK4539988.1"/>
    </source>
</evidence>
<evidence type="ECO:0000259" key="3">
    <source>
        <dbReference type="Pfam" id="PF07910"/>
    </source>
</evidence>
<comment type="caution">
    <text evidence="4">The sequence shown here is derived from an EMBL/GenBank/DDBJ whole genome shotgun (WGS) entry which is preliminary data.</text>
</comment>
<reference evidence="4 5" key="1">
    <citation type="submission" date="2021-11" db="EMBL/GenBank/DDBJ databases">
        <title>Black yeast isolated from Biological Soil Crust.</title>
        <authorList>
            <person name="Kurbessoian T."/>
        </authorList>
    </citation>
    <scope>NUCLEOTIDE SEQUENCE [LARGE SCALE GENOMIC DNA]</scope>
    <source>
        <strain evidence="4 5">CCFEE 5522</strain>
    </source>
</reference>
<dbReference type="InterPro" id="IPR012462">
    <property type="entry name" value="UFSP1/2_DUB_cat"/>
</dbReference>
<feature type="region of interest" description="Disordered" evidence="2">
    <location>
        <begin position="90"/>
        <end position="177"/>
    </location>
</feature>
<evidence type="ECO:0000256" key="2">
    <source>
        <dbReference type="SAM" id="MobiDB-lite"/>
    </source>
</evidence>
<organism evidence="4 5">
    <name type="scientific">Oleoguttula mirabilis</name>
    <dbReference type="NCBI Taxonomy" id="1507867"/>
    <lineage>
        <taxon>Eukaryota</taxon>
        <taxon>Fungi</taxon>
        <taxon>Dikarya</taxon>
        <taxon>Ascomycota</taxon>
        <taxon>Pezizomycotina</taxon>
        <taxon>Dothideomycetes</taxon>
        <taxon>Dothideomycetidae</taxon>
        <taxon>Mycosphaerellales</taxon>
        <taxon>Teratosphaeriaceae</taxon>
        <taxon>Oleoguttula</taxon>
    </lineage>
</organism>
<evidence type="ECO:0000313" key="5">
    <source>
        <dbReference type="Proteomes" id="UP001324427"/>
    </source>
</evidence>
<feature type="region of interest" description="Disordered" evidence="2">
    <location>
        <begin position="25"/>
        <end position="60"/>
    </location>
</feature>
<dbReference type="EMBL" id="JAVFHQ010000077">
    <property type="protein sequence ID" value="KAK4539988.1"/>
    <property type="molecule type" value="Genomic_DNA"/>
</dbReference>
<dbReference type="Pfam" id="PF07910">
    <property type="entry name" value="Peptidase_C78"/>
    <property type="match status" value="1"/>
</dbReference>
<gene>
    <name evidence="4" type="ORF">LTR36_009886</name>
</gene>
<feature type="compositionally biased region" description="Basic and acidic residues" evidence="2">
    <location>
        <begin position="104"/>
        <end position="117"/>
    </location>
</feature>
<dbReference type="Gene3D" id="3.90.70.130">
    <property type="match status" value="1"/>
</dbReference>
<keyword evidence="5" id="KW-1185">Reference proteome</keyword>
<protein>
    <recommendedName>
        <fullName evidence="3">UFSP1/2/DUB catalytic domain-containing protein</fullName>
    </recommendedName>
</protein>
<proteinExistence type="predicted"/>
<sequence length="463" mass="51129">MAEVACPFCGIVSEPYVIELHIDESHTEPSPSAARDAELAKQLASHGEVTEDDEHSMPGDEWTKCTRAGCGEYVLMSDIDEHLEVHAAIASEPDNSDSSSSHRSAQERETKQLDKRPTNAGPRSPQKLQKSQHRNLNDSPSKRGVSLLEYFSGSSNHGNARPKTYQPPRRPGRLGKRELGPHAFEKAMPFDVRRRLLNEALPQLTNKLGKDGKLIREAVVDTETTGLIPVLADLCSLDSTTQTTYFCDPSVKHIRKLNCDGNFCGFWNIQVLLSFLQAIGALRGMHQMPDVLQIQDTIEQAWDRGICSYGRIETGGIRGTRKWIGTSEAVAYFTQIGVSIEALSFQDDEDDSGGLAVTGLLDYVEAYFMSGLGAAKTHGSSHITQLAPIYFQRLGHSMTIVGLERKKDGSRDLLVFDSSFGTSEAVKRLLSGRKASAAIDTLMKAYRRSDQSLARWDEFEIVV</sequence>
<name>A0AAV9J6H8_9PEZI</name>